<dbReference type="GO" id="GO:0005615">
    <property type="term" value="C:extracellular space"/>
    <property type="evidence" value="ECO:0007669"/>
    <property type="project" value="TreeGrafter"/>
</dbReference>
<keyword evidence="6" id="KW-1185">Reference proteome</keyword>
<dbReference type="PANTHER" id="PTHR11008:SF32">
    <property type="entry name" value="CIRCADIAN CLOCK-CONTROLLED PROTEIN DAYWAKE-RELATED"/>
    <property type="match status" value="1"/>
</dbReference>
<comment type="caution">
    <text evidence="5">The sequence shown here is derived from an EMBL/GenBank/DDBJ whole genome shotgun (WGS) entry which is preliminary data.</text>
</comment>
<comment type="similarity">
    <text evidence="3">Belongs to the TO family.</text>
</comment>
<dbReference type="Gene3D" id="3.15.10.30">
    <property type="entry name" value="Haemolymph juvenile hormone binding protein"/>
    <property type="match status" value="1"/>
</dbReference>
<evidence type="ECO:0000256" key="3">
    <source>
        <dbReference type="ARBA" id="ARBA00060902"/>
    </source>
</evidence>
<dbReference type="GO" id="GO:0007623">
    <property type="term" value="P:circadian rhythm"/>
    <property type="evidence" value="ECO:0007669"/>
    <property type="project" value="UniProtKB-ARBA"/>
</dbReference>
<evidence type="ECO:0000256" key="4">
    <source>
        <dbReference type="SAM" id="SignalP"/>
    </source>
</evidence>
<evidence type="ECO:0000313" key="5">
    <source>
        <dbReference type="EMBL" id="KAJ3651240.1"/>
    </source>
</evidence>
<protein>
    <submittedName>
        <fullName evidence="5">Uncharacterized protein</fullName>
    </submittedName>
</protein>
<evidence type="ECO:0000256" key="2">
    <source>
        <dbReference type="ARBA" id="ARBA00023108"/>
    </source>
</evidence>
<sequence length="245" mass="27835">MKYFLVVVCATLLSSSFGANLPPAFIKCYRKQPDFQECLTKAVENAIRQMNHPFRRVGLLNLESLVIPELTIAAGARVISALQIFKNMTLSGFNETKCAKVEFNFDNNTLKLDCIVPHFRLDFHYELHGQIFLVSVYGNGAGWAVLQDSHFEVSYQLGEYENKGKTYFNIINQQLSVQPRDIDFDLKNLFDGDEEAADRFKKMLKENALEVYGDVKSGYDEAFGIIFATIFDRLLTKVPVSKLFG</sequence>
<feature type="chain" id="PRO_5041255578" evidence="4">
    <location>
        <begin position="19"/>
        <end position="245"/>
    </location>
</feature>
<dbReference type="AlphaFoldDB" id="A0AA38I857"/>
<dbReference type="InterPro" id="IPR038606">
    <property type="entry name" value="To_sf"/>
</dbReference>
<dbReference type="InterPro" id="IPR010562">
    <property type="entry name" value="Haemolymph_juvenile_hormone-bd"/>
</dbReference>
<dbReference type="SMART" id="SM00700">
    <property type="entry name" value="JHBP"/>
    <property type="match status" value="1"/>
</dbReference>
<name>A0AA38I857_9CUCU</name>
<gene>
    <name evidence="5" type="ORF">Zmor_017291</name>
</gene>
<dbReference type="Proteomes" id="UP001168821">
    <property type="component" value="Unassembled WGS sequence"/>
</dbReference>
<keyword evidence="1 4" id="KW-0732">Signal</keyword>
<accession>A0AA38I857</accession>
<organism evidence="5 6">
    <name type="scientific">Zophobas morio</name>
    <dbReference type="NCBI Taxonomy" id="2755281"/>
    <lineage>
        <taxon>Eukaryota</taxon>
        <taxon>Metazoa</taxon>
        <taxon>Ecdysozoa</taxon>
        <taxon>Arthropoda</taxon>
        <taxon>Hexapoda</taxon>
        <taxon>Insecta</taxon>
        <taxon>Pterygota</taxon>
        <taxon>Neoptera</taxon>
        <taxon>Endopterygota</taxon>
        <taxon>Coleoptera</taxon>
        <taxon>Polyphaga</taxon>
        <taxon>Cucujiformia</taxon>
        <taxon>Tenebrionidae</taxon>
        <taxon>Zophobas</taxon>
    </lineage>
</organism>
<feature type="signal peptide" evidence="4">
    <location>
        <begin position="1"/>
        <end position="18"/>
    </location>
</feature>
<dbReference type="FunFam" id="3.15.10.30:FF:000001">
    <property type="entry name" value="Takeout-like protein 1"/>
    <property type="match status" value="1"/>
</dbReference>
<keyword evidence="2" id="KW-0090">Biological rhythms</keyword>
<dbReference type="PANTHER" id="PTHR11008">
    <property type="entry name" value="PROTEIN TAKEOUT-LIKE PROTEIN"/>
    <property type="match status" value="1"/>
</dbReference>
<reference evidence="5" key="1">
    <citation type="journal article" date="2023" name="G3 (Bethesda)">
        <title>Whole genome assemblies of Zophobas morio and Tenebrio molitor.</title>
        <authorList>
            <person name="Kaur S."/>
            <person name="Stinson S.A."/>
            <person name="diCenzo G.C."/>
        </authorList>
    </citation>
    <scope>NUCLEOTIDE SEQUENCE</scope>
    <source>
        <strain evidence="5">QUZm001</strain>
    </source>
</reference>
<proteinExistence type="inferred from homology"/>
<dbReference type="EMBL" id="JALNTZ010000005">
    <property type="protein sequence ID" value="KAJ3651240.1"/>
    <property type="molecule type" value="Genomic_DNA"/>
</dbReference>
<dbReference type="Pfam" id="PF06585">
    <property type="entry name" value="JHBP"/>
    <property type="match status" value="1"/>
</dbReference>
<evidence type="ECO:0000256" key="1">
    <source>
        <dbReference type="ARBA" id="ARBA00022729"/>
    </source>
</evidence>
<evidence type="ECO:0000313" key="6">
    <source>
        <dbReference type="Proteomes" id="UP001168821"/>
    </source>
</evidence>